<gene>
    <name evidence="3" type="ORF">VitviT2T_012775</name>
</gene>
<dbReference type="PANTHER" id="PTHR33923">
    <property type="entry name" value="CALMODULIN-BINDING PROTEIN-RELATED"/>
    <property type="match status" value="1"/>
</dbReference>
<feature type="compositionally biased region" description="Basic and acidic residues" evidence="1">
    <location>
        <begin position="784"/>
        <end position="794"/>
    </location>
</feature>
<feature type="region of interest" description="Disordered" evidence="1">
    <location>
        <begin position="761"/>
        <end position="805"/>
    </location>
</feature>
<dbReference type="InterPro" id="IPR012417">
    <property type="entry name" value="CaM-bd_dom_pln"/>
</dbReference>
<feature type="domain" description="Calmodulin-binding" evidence="2">
    <location>
        <begin position="829"/>
        <end position="943"/>
    </location>
</feature>
<evidence type="ECO:0000256" key="1">
    <source>
        <dbReference type="SAM" id="MobiDB-lite"/>
    </source>
</evidence>
<keyword evidence="4" id="KW-1185">Reference proteome</keyword>
<reference evidence="3 4" key="1">
    <citation type="journal article" date="2023" name="Hortic Res">
        <title>The complete reference genome for grapevine (Vitis vinifera L.) genetics and breeding.</title>
        <authorList>
            <person name="Shi X."/>
            <person name="Cao S."/>
            <person name="Wang X."/>
            <person name="Huang S."/>
            <person name="Wang Y."/>
            <person name="Liu Z."/>
            <person name="Liu W."/>
            <person name="Leng X."/>
            <person name="Peng Y."/>
            <person name="Wang N."/>
            <person name="Wang Y."/>
            <person name="Ma Z."/>
            <person name="Xu X."/>
            <person name="Zhang F."/>
            <person name="Xue H."/>
            <person name="Zhong H."/>
            <person name="Wang Y."/>
            <person name="Zhang K."/>
            <person name="Velt A."/>
            <person name="Avia K."/>
            <person name="Holtgrawe D."/>
            <person name="Grimplet J."/>
            <person name="Matus J.T."/>
            <person name="Ware D."/>
            <person name="Wu X."/>
            <person name="Wang H."/>
            <person name="Liu C."/>
            <person name="Fang Y."/>
            <person name="Rustenholz C."/>
            <person name="Cheng Z."/>
            <person name="Xiao H."/>
            <person name="Zhou Y."/>
        </authorList>
    </citation>
    <scope>NUCLEOTIDE SEQUENCE [LARGE SCALE GENOMIC DNA]</scope>
    <source>
        <strain evidence="4">cv. Pinot noir / PN40024</strain>
        <tissue evidence="3">Leaf</tissue>
    </source>
</reference>
<dbReference type="SMART" id="SM01054">
    <property type="entry name" value="CaM_binding"/>
    <property type="match status" value="2"/>
</dbReference>
<dbReference type="InterPro" id="IPR044681">
    <property type="entry name" value="PICBP-like"/>
</dbReference>
<evidence type="ECO:0000313" key="3">
    <source>
        <dbReference type="EMBL" id="WJZ93871.1"/>
    </source>
</evidence>
<feature type="region of interest" description="Disordered" evidence="1">
    <location>
        <begin position="1"/>
        <end position="127"/>
    </location>
</feature>
<dbReference type="EMBL" id="CP126655">
    <property type="protein sequence ID" value="WJZ93871.1"/>
    <property type="molecule type" value="Genomic_DNA"/>
</dbReference>
<accession>A0ABY9CFL4</accession>
<feature type="compositionally biased region" description="Basic and acidic residues" evidence="1">
    <location>
        <begin position="27"/>
        <end position="39"/>
    </location>
</feature>
<feature type="compositionally biased region" description="Polar residues" evidence="1">
    <location>
        <begin position="60"/>
        <end position="82"/>
    </location>
</feature>
<feature type="region of interest" description="Disordered" evidence="1">
    <location>
        <begin position="456"/>
        <end position="490"/>
    </location>
</feature>
<feature type="compositionally biased region" description="Polar residues" evidence="1">
    <location>
        <begin position="97"/>
        <end position="127"/>
    </location>
</feature>
<dbReference type="Pfam" id="PF07839">
    <property type="entry name" value="CaM_binding"/>
    <property type="match status" value="2"/>
</dbReference>
<feature type="compositionally biased region" description="Polar residues" evidence="1">
    <location>
        <begin position="773"/>
        <end position="783"/>
    </location>
</feature>
<feature type="region of interest" description="Disordered" evidence="1">
    <location>
        <begin position="1189"/>
        <end position="1218"/>
    </location>
</feature>
<protein>
    <recommendedName>
        <fullName evidence="2">Calmodulin-binding domain-containing protein</fullName>
    </recommendedName>
</protein>
<feature type="compositionally biased region" description="Polar residues" evidence="1">
    <location>
        <begin position="461"/>
        <end position="476"/>
    </location>
</feature>
<dbReference type="PANTHER" id="PTHR33923:SF3">
    <property type="entry name" value="CALMODULIN BINDING PROTEIN PICBP"/>
    <property type="match status" value="1"/>
</dbReference>
<feature type="compositionally biased region" description="Polar residues" evidence="1">
    <location>
        <begin position="1"/>
        <end position="19"/>
    </location>
</feature>
<feature type="region of interest" description="Disordered" evidence="1">
    <location>
        <begin position="205"/>
        <end position="259"/>
    </location>
</feature>
<feature type="region of interest" description="Disordered" evidence="1">
    <location>
        <begin position="567"/>
        <end position="603"/>
    </location>
</feature>
<name>A0ABY9CFL4_VITVI</name>
<feature type="domain" description="Calmodulin-binding" evidence="2">
    <location>
        <begin position="1378"/>
        <end position="1491"/>
    </location>
</feature>
<proteinExistence type="predicted"/>
<feature type="region of interest" description="Disordered" evidence="1">
    <location>
        <begin position="1494"/>
        <end position="1513"/>
    </location>
</feature>
<feature type="region of interest" description="Disordered" evidence="1">
    <location>
        <begin position="157"/>
        <end position="190"/>
    </location>
</feature>
<evidence type="ECO:0000259" key="2">
    <source>
        <dbReference type="SMART" id="SM01054"/>
    </source>
</evidence>
<feature type="region of interest" description="Disordered" evidence="1">
    <location>
        <begin position="422"/>
        <end position="443"/>
    </location>
</feature>
<dbReference type="Proteomes" id="UP001227230">
    <property type="component" value="Chromosome 8"/>
</dbReference>
<sequence>MMMAQSNIPNKLEVQSDSGNEAELESLESRNRGGTEPNKRLNKLRSIKLPKVRSFKQSKRWVNSRSDRVSSILSGNQATPQKLSPIPMSDASPNYMKATSCSSARKENFQASPRNSESSFGSVDSNWGNSNHLKPNVALLGQKSVRALTRRSSFKPMKGLTRMSSLRSKRSLMKKNSGGAEMKRKLKKSRSIKLAGFESLRLPTGRAKNQYDRPSIISAGDAATPRNLSSTNSSDLRKVHCQASPRNSGSGFSSNGQNRKNWVILNPNSGSGQKTFMRKSSLRPVRILTKMSSLKPRRPTVRKHDRATCSSTLKNSNFPHHVELHSGGSESERISVMKVCPYKYCSLNGHCHAPLPPLKPFLLRRRRMLKTQKTMKRHFSGLEKEIQAYKMAFNIDTSRAGSPTAEKAGEDFFVEIYAKPSGKSKGEGAHGGDGEAKSDSGSLDEVLLGETSYPQIGMEESPSQLSHFQAANCSNKKGSDESVSEATDRDWKEEEIVASNLDNESHNSNVIDDQPDSVVFCSLEGEGPGLCNKPSSTLDDTESTSHEEVAVGGNVFQEVHEEFVSVLNSESNEGGSESNGEKADDLTIATGEPSSPSKSTQPYDHLESITINGVVHSASTCGPLDKLTEGGEEKHGVSKLDYGSLRGCSPAGDSELPCNSDEAIESQLEKQKFIRMWRLIYQHVVSGTAAKVRTQLSLDGAEGEKQQDEADSVVNGDACQDFSETNPDMEDNGADCQKIELCQIDAIRLVEEAIDGILLPETQDNLSDDHSVTSDTNSDQEISETNHGKDKERNIPASPSPAKDGFRELNEIHGRVADPEQTLLKHDNTTVQVREKTIFKVEDKPSQKMRKSWSNLKKVILLKKFIKAVEKVSKFNPQEPRYLPLQPKSEAEKIYLRHQEMEGRKSAEEWMLDYALQQVVSKLTPARRRKVALLVEAFEAISPLQDIESPLKPTAAVPFHGKPVQASISSSGQGGEETGKENDGGSHPLTLLGPEVRLKECAEQTSDSLTVAQNIPVISPDLQETNLDCFCPETELEKPVSVAADSDGKGEEIAASSLDNGVDNSTLTAEQPDFAGACLPEIKDSGLCDKFAFKTEDNGSTCCKEVQVDGEILQDVHQEIISSLKSEPCNCNFEANGKHLEIGNFTDESLGINKSPIQEDSEGWTTINKVVSSASVCDSVEEQRVVNEKINGSLDPDYGYLRGNPSPGDSEPESNTDVTYRNQMDKQTRNRMWYLIYQHVVSGIGANVESHGLLDDVNKTLPQGASETDQNKGMENHDAYCEDTELRQSDAIKLVQEAIDQMLSPQSEDHPLDNPSSTGVITAEQELLGENQVEGRELSISASNSSAEDGSREFDKIKANHDKKEDPEEAWVKADNITTPKEEKTVSKVGSKSNQPVSKNWSNLKKLILLKRFVKSLEKVKKFNPRGPRFLPLKPDPEAEKICLRHQTTEDRKNSEEWMLDYALQQVVTKLSPARRRRVELLVEAFETVTPPSQIEAQKRHNAASRATSWPLR</sequence>
<evidence type="ECO:0000313" key="4">
    <source>
        <dbReference type="Proteomes" id="UP001227230"/>
    </source>
</evidence>
<feature type="compositionally biased region" description="Polar residues" evidence="1">
    <location>
        <begin position="592"/>
        <end position="602"/>
    </location>
</feature>
<feature type="compositionally biased region" description="Low complexity" evidence="1">
    <location>
        <begin position="247"/>
        <end position="258"/>
    </location>
</feature>
<organism evidence="3 4">
    <name type="scientific">Vitis vinifera</name>
    <name type="common">Grape</name>
    <dbReference type="NCBI Taxonomy" id="29760"/>
    <lineage>
        <taxon>Eukaryota</taxon>
        <taxon>Viridiplantae</taxon>
        <taxon>Streptophyta</taxon>
        <taxon>Embryophyta</taxon>
        <taxon>Tracheophyta</taxon>
        <taxon>Spermatophyta</taxon>
        <taxon>Magnoliopsida</taxon>
        <taxon>eudicotyledons</taxon>
        <taxon>Gunneridae</taxon>
        <taxon>Pentapetalae</taxon>
        <taxon>rosids</taxon>
        <taxon>Vitales</taxon>
        <taxon>Vitaceae</taxon>
        <taxon>Viteae</taxon>
        <taxon>Vitis</taxon>
    </lineage>
</organism>
<feature type="compositionally biased region" description="Basic residues" evidence="1">
    <location>
        <begin position="40"/>
        <end position="59"/>
    </location>
</feature>
<feature type="compositionally biased region" description="Basic and acidic residues" evidence="1">
    <location>
        <begin position="424"/>
        <end position="438"/>
    </location>
</feature>
<feature type="region of interest" description="Disordered" evidence="1">
    <location>
        <begin position="700"/>
        <end position="731"/>
    </location>
</feature>
<feature type="region of interest" description="Disordered" evidence="1">
    <location>
        <begin position="964"/>
        <end position="991"/>
    </location>
</feature>
<feature type="compositionally biased region" description="Low complexity" evidence="1">
    <location>
        <begin position="568"/>
        <end position="578"/>
    </location>
</feature>